<evidence type="ECO:0000313" key="3">
    <source>
        <dbReference type="Proteomes" id="UP000254651"/>
    </source>
</evidence>
<dbReference type="Proteomes" id="UP000254651">
    <property type="component" value="Unassembled WGS sequence"/>
</dbReference>
<gene>
    <name evidence="2" type="primary">ygaD</name>
    <name evidence="2" type="ORF">NCTC10295_02113</name>
</gene>
<organism evidence="2 3">
    <name type="scientific">Bergeriella denitrificans</name>
    <name type="common">Neisseria denitrificans</name>
    <dbReference type="NCBI Taxonomy" id="494"/>
    <lineage>
        <taxon>Bacteria</taxon>
        <taxon>Pseudomonadati</taxon>
        <taxon>Pseudomonadota</taxon>
        <taxon>Betaproteobacteria</taxon>
        <taxon>Neisseriales</taxon>
        <taxon>Neisseriaceae</taxon>
        <taxon>Bergeriella</taxon>
    </lineage>
</organism>
<name>A0A378UIY0_BERDE</name>
<dbReference type="SUPFAM" id="SSF142433">
    <property type="entry name" value="CinA-like"/>
    <property type="match status" value="1"/>
</dbReference>
<evidence type="ECO:0000313" key="2">
    <source>
        <dbReference type="EMBL" id="STZ77296.1"/>
    </source>
</evidence>
<dbReference type="Gene3D" id="3.90.950.20">
    <property type="entry name" value="CinA-like"/>
    <property type="match status" value="1"/>
</dbReference>
<dbReference type="InterPro" id="IPR036653">
    <property type="entry name" value="CinA-like_C"/>
</dbReference>
<protein>
    <submittedName>
        <fullName evidence="2">Competence/damage-inducible protein CinA C-terminal domain</fullName>
    </submittedName>
</protein>
<keyword evidence="3" id="KW-1185">Reference proteome</keyword>
<dbReference type="EMBL" id="UGQS01000002">
    <property type="protein sequence ID" value="STZ77296.1"/>
    <property type="molecule type" value="Genomic_DNA"/>
</dbReference>
<proteinExistence type="predicted"/>
<dbReference type="AlphaFoldDB" id="A0A378UIY0"/>
<dbReference type="RefSeq" id="WP_066081502.1">
    <property type="nucleotide sequence ID" value="NZ_CP181246.1"/>
</dbReference>
<dbReference type="NCBIfam" id="TIGR00199">
    <property type="entry name" value="PncC_domain"/>
    <property type="match status" value="1"/>
</dbReference>
<feature type="domain" description="CinA C-terminal" evidence="1">
    <location>
        <begin position="3"/>
        <end position="154"/>
    </location>
</feature>
<dbReference type="InterPro" id="IPR008136">
    <property type="entry name" value="CinA_C"/>
</dbReference>
<dbReference type="Pfam" id="PF02464">
    <property type="entry name" value="CinA"/>
    <property type="match status" value="1"/>
</dbReference>
<sequence>METVLNRIAAHLLRHGQRVTCAESCTGGLLAGALTSVAGSSQWFEQSWVTYSNQAKMQMLGVRQDTLAVYGAVSSETVQEMAAGARLAAEADYALSVSGIAGPGGGSDEKPVGTVWFGLSADGILLSRKMHFAGDRNQVRDQAVAFALEWLAEHLQPEVA</sequence>
<accession>A0A378UIY0</accession>
<reference evidence="2 3" key="1">
    <citation type="submission" date="2018-06" db="EMBL/GenBank/DDBJ databases">
        <authorList>
            <consortium name="Pathogen Informatics"/>
            <person name="Doyle S."/>
        </authorList>
    </citation>
    <scope>NUCLEOTIDE SEQUENCE [LARGE SCALE GENOMIC DNA]</scope>
    <source>
        <strain evidence="2 3">NCTC10295</strain>
    </source>
</reference>
<evidence type="ECO:0000259" key="1">
    <source>
        <dbReference type="Pfam" id="PF02464"/>
    </source>
</evidence>